<dbReference type="OrthoDB" id="9779283at2"/>
<dbReference type="Pfam" id="PF21342">
    <property type="entry name" value="SoxA-TsdA_cyt-c"/>
    <property type="match status" value="1"/>
</dbReference>
<evidence type="ECO:0000256" key="5">
    <source>
        <dbReference type="SAM" id="SignalP"/>
    </source>
</evidence>
<evidence type="ECO:0000256" key="4">
    <source>
        <dbReference type="PROSITE-ProRule" id="PRU00433"/>
    </source>
</evidence>
<reference evidence="7 8" key="1">
    <citation type="submission" date="2017-07" db="EMBL/GenBank/DDBJ databases">
        <title>Draft Genome Sequences of Select Purple Nonsulfur Bacteria.</title>
        <authorList>
            <person name="Lasarre B."/>
            <person name="Mckinlay J.B."/>
        </authorList>
    </citation>
    <scope>NUCLEOTIDE SEQUENCE [LARGE SCALE GENOMIC DNA]</scope>
    <source>
        <strain evidence="7 8">DSM 5909</strain>
    </source>
</reference>
<evidence type="ECO:0000313" key="7">
    <source>
        <dbReference type="EMBL" id="RAI45047.1"/>
    </source>
</evidence>
<dbReference type="PANTHER" id="PTHR35008">
    <property type="entry name" value="BLL4482 PROTEIN-RELATED"/>
    <property type="match status" value="1"/>
</dbReference>
<keyword evidence="3 4" id="KW-0408">Iron</keyword>
<dbReference type="GO" id="GO:0046872">
    <property type="term" value="F:metal ion binding"/>
    <property type="evidence" value="ECO:0007669"/>
    <property type="project" value="UniProtKB-KW"/>
</dbReference>
<dbReference type="GO" id="GO:0020037">
    <property type="term" value="F:heme binding"/>
    <property type="evidence" value="ECO:0007669"/>
    <property type="project" value="InterPro"/>
</dbReference>
<proteinExistence type="predicted"/>
<dbReference type="EMBL" id="NPEX01000026">
    <property type="protein sequence ID" value="RAI45047.1"/>
    <property type="molecule type" value="Genomic_DNA"/>
</dbReference>
<evidence type="ECO:0000256" key="3">
    <source>
        <dbReference type="ARBA" id="ARBA00023004"/>
    </source>
</evidence>
<evidence type="ECO:0000256" key="1">
    <source>
        <dbReference type="ARBA" id="ARBA00022617"/>
    </source>
</evidence>
<keyword evidence="1 4" id="KW-0349">Heme</keyword>
<feature type="chain" id="PRO_5016239359" evidence="5">
    <location>
        <begin position="23"/>
        <end position="330"/>
    </location>
</feature>
<evidence type="ECO:0000313" key="8">
    <source>
        <dbReference type="Proteomes" id="UP000249130"/>
    </source>
</evidence>
<keyword evidence="5" id="KW-0732">Signal</keyword>
<feature type="domain" description="Cytochrome c" evidence="6">
    <location>
        <begin position="179"/>
        <end position="272"/>
    </location>
</feature>
<accession>A0A327L3S1</accession>
<dbReference type="PANTHER" id="PTHR35008:SF9">
    <property type="entry name" value="CYTOCHROME C DOMAIN-CONTAINING PROTEIN"/>
    <property type="match status" value="1"/>
</dbReference>
<gene>
    <name evidence="7" type="ORF">CH341_06110</name>
</gene>
<keyword evidence="2 4" id="KW-0479">Metal-binding</keyword>
<dbReference type="SUPFAM" id="SSF46626">
    <property type="entry name" value="Cytochrome c"/>
    <property type="match status" value="2"/>
</dbReference>
<keyword evidence="8" id="KW-1185">Reference proteome</keyword>
<protein>
    <submittedName>
        <fullName evidence="7">Cystathionine gamma-synthase</fullName>
    </submittedName>
</protein>
<dbReference type="GO" id="GO:0009055">
    <property type="term" value="F:electron transfer activity"/>
    <property type="evidence" value="ECO:0007669"/>
    <property type="project" value="InterPro"/>
</dbReference>
<dbReference type="Proteomes" id="UP000249130">
    <property type="component" value="Unassembled WGS sequence"/>
</dbReference>
<dbReference type="Pfam" id="PF13442">
    <property type="entry name" value="Cytochrome_CBB3"/>
    <property type="match status" value="1"/>
</dbReference>
<dbReference type="PROSITE" id="PS51007">
    <property type="entry name" value="CYTC"/>
    <property type="match status" value="1"/>
</dbReference>
<dbReference type="AlphaFoldDB" id="A0A327L3S1"/>
<comment type="caution">
    <text evidence="7">The sequence shown here is derived from an EMBL/GenBank/DDBJ whole genome shotgun (WGS) entry which is preliminary data.</text>
</comment>
<organism evidence="7 8">
    <name type="scientific">Rhodoplanes roseus</name>
    <dbReference type="NCBI Taxonomy" id="29409"/>
    <lineage>
        <taxon>Bacteria</taxon>
        <taxon>Pseudomonadati</taxon>
        <taxon>Pseudomonadota</taxon>
        <taxon>Alphaproteobacteria</taxon>
        <taxon>Hyphomicrobiales</taxon>
        <taxon>Nitrobacteraceae</taxon>
        <taxon>Rhodoplanes</taxon>
    </lineage>
</organism>
<evidence type="ECO:0000259" key="6">
    <source>
        <dbReference type="PROSITE" id="PS51007"/>
    </source>
</evidence>
<dbReference type="InterPro" id="IPR051459">
    <property type="entry name" value="Cytochrome_c-type_DH"/>
</dbReference>
<dbReference type="InterPro" id="IPR009056">
    <property type="entry name" value="Cyt_c-like_dom"/>
</dbReference>
<dbReference type="InterPro" id="IPR036909">
    <property type="entry name" value="Cyt_c-like_dom_sf"/>
</dbReference>
<name>A0A327L3S1_9BRAD</name>
<dbReference type="RefSeq" id="WP_111418147.1">
    <property type="nucleotide sequence ID" value="NZ_NPEX01000026.1"/>
</dbReference>
<sequence length="330" mass="35282">MRRLALALSLSAAVAAAGLALAQPAVTPHGPDRLLAVPEVGALPDDETGRLVRRGRDLVTATYAHIGPEVPDPAKRFAGNNLACGNCHLQAGTKKFGLPIYGLFEKFPQYSARAGAEITIEDRIDGCMTRSMNGRALPADSPEMKAFVAYVRFLSVGYPAGQPVSGLGTGSMPELDRAADPARGKVLYAKACLDCHNTDGQGLRRSLPTTDLGYMVPPLWGPDSFNDGAGMARLITAANFLHFNMPHGTDYLDPQLSVEDAWDLAAFMISQPRPRRAGLDKDFPDLLAKPVDTPYGPYADGFSERQHTFGPFGPIRDAIARLKAAKGAPN</sequence>
<dbReference type="Gene3D" id="1.10.760.10">
    <property type="entry name" value="Cytochrome c-like domain"/>
    <property type="match status" value="2"/>
</dbReference>
<feature type="signal peptide" evidence="5">
    <location>
        <begin position="1"/>
        <end position="22"/>
    </location>
</feature>
<evidence type="ECO:0000256" key="2">
    <source>
        <dbReference type="ARBA" id="ARBA00022723"/>
    </source>
</evidence>